<reference evidence="2 3" key="1">
    <citation type="journal article" date="2014" name="Int. J. Syst. Evol. Microbiol.">
        <title>Nocardia vulneris sp. nov., isolated from wounds of human patients in North America.</title>
        <authorList>
            <person name="Lasker B.A."/>
            <person name="Bell M."/>
            <person name="Klenk H.P."/>
            <person name="Sproer C."/>
            <person name="Schumann C."/>
            <person name="Schumann P."/>
            <person name="Brown J.M."/>
        </authorList>
    </citation>
    <scope>NUCLEOTIDE SEQUENCE [LARGE SCALE GENOMIC DNA]</scope>
    <source>
        <strain evidence="2 3">W9851</strain>
    </source>
</reference>
<gene>
    <name evidence="2" type="ORF">FG87_02340</name>
</gene>
<protein>
    <submittedName>
        <fullName evidence="2">Uncharacterized protein</fullName>
    </submittedName>
</protein>
<dbReference type="RefSeq" id="WP_043664050.1">
    <property type="nucleotide sequence ID" value="NZ_BDCI01000007.1"/>
</dbReference>
<evidence type="ECO:0000313" key="2">
    <source>
        <dbReference type="EMBL" id="KIA66442.1"/>
    </source>
</evidence>
<proteinExistence type="predicted"/>
<name>A0ABR4ZM02_9NOCA</name>
<dbReference type="Proteomes" id="UP000031364">
    <property type="component" value="Unassembled WGS sequence"/>
</dbReference>
<accession>A0ABR4ZM02</accession>
<evidence type="ECO:0000313" key="3">
    <source>
        <dbReference type="Proteomes" id="UP000031364"/>
    </source>
</evidence>
<organism evidence="2 3">
    <name type="scientific">Nocardia vulneris</name>
    <dbReference type="NCBI Taxonomy" id="1141657"/>
    <lineage>
        <taxon>Bacteria</taxon>
        <taxon>Bacillati</taxon>
        <taxon>Actinomycetota</taxon>
        <taxon>Actinomycetes</taxon>
        <taxon>Mycobacteriales</taxon>
        <taxon>Nocardiaceae</taxon>
        <taxon>Nocardia</taxon>
    </lineage>
</organism>
<dbReference type="EMBL" id="JNFP01000002">
    <property type="protein sequence ID" value="KIA66442.1"/>
    <property type="molecule type" value="Genomic_DNA"/>
</dbReference>
<keyword evidence="3" id="KW-1185">Reference proteome</keyword>
<sequence>MVRKIVAAKALVFLALVSVSTALAMPDEREPARTTVRIENTADIDWDLVVRAFDTERACRSASAAYRRPGNVPVCLPHETKTSGTLWLLLVYHL</sequence>
<keyword evidence="1" id="KW-0732">Signal</keyword>
<evidence type="ECO:0000256" key="1">
    <source>
        <dbReference type="SAM" id="SignalP"/>
    </source>
</evidence>
<feature type="signal peptide" evidence="1">
    <location>
        <begin position="1"/>
        <end position="24"/>
    </location>
</feature>
<comment type="caution">
    <text evidence="2">The sequence shown here is derived from an EMBL/GenBank/DDBJ whole genome shotgun (WGS) entry which is preliminary data.</text>
</comment>
<feature type="chain" id="PRO_5046421661" evidence="1">
    <location>
        <begin position="25"/>
        <end position="94"/>
    </location>
</feature>